<dbReference type="InterPro" id="IPR006183">
    <property type="entry name" value="Pgluconate_DH"/>
</dbReference>
<dbReference type="GO" id="GO:0006098">
    <property type="term" value="P:pentose-phosphate shunt"/>
    <property type="evidence" value="ECO:0007669"/>
    <property type="project" value="UniProtKB-UniPathway"/>
</dbReference>
<dbReference type="Proteomes" id="UP000005239">
    <property type="component" value="Unassembled WGS sequence"/>
</dbReference>
<evidence type="ECO:0000256" key="6">
    <source>
        <dbReference type="ARBA" id="ARBA00023126"/>
    </source>
</evidence>
<dbReference type="PANTHER" id="PTHR11811">
    <property type="entry name" value="6-PHOSPHOGLUCONATE DEHYDROGENASE"/>
    <property type="match status" value="1"/>
</dbReference>
<dbReference type="EnsemblMetazoa" id="PPA40706.1">
    <property type="protein sequence ID" value="PPA40706.1"/>
    <property type="gene ID" value="WBGene00279075"/>
</dbReference>
<accession>A0A8R1UZP8</accession>
<sequence length="111" mass="12546">ELPQSDVDPSTLIKDKKEFIKAIQQDVYASKIASYAQGFLLLAEASKQFGWYLNYGAITLLWRGGSRFLGAIKKAFDSNLNLANLLLDNFFKDDIAKAHNFRGYVSDYDDN</sequence>
<comment type="similarity">
    <text evidence="2">Belongs to the 6-phosphogluconate dehydrogenase family.</text>
</comment>
<keyword evidence="6" id="KW-0570">Pentose shunt</keyword>
<dbReference type="Gene3D" id="1.10.1040.10">
    <property type="entry name" value="N-(1-d-carboxylethyl)-l-norvaline Dehydrogenase, domain 2"/>
    <property type="match status" value="1"/>
</dbReference>
<dbReference type="Pfam" id="PF00393">
    <property type="entry name" value="6PGD"/>
    <property type="match status" value="1"/>
</dbReference>
<dbReference type="SUPFAM" id="SSF48179">
    <property type="entry name" value="6-phosphogluconate dehydrogenase C-terminal domain-like"/>
    <property type="match status" value="1"/>
</dbReference>
<dbReference type="InterPro" id="IPR008927">
    <property type="entry name" value="6-PGluconate_DH-like_C_sf"/>
</dbReference>
<gene>
    <name evidence="7" type="primary">WBGene00279075</name>
</gene>
<evidence type="ECO:0000313" key="8">
    <source>
        <dbReference type="Proteomes" id="UP000005239"/>
    </source>
</evidence>
<keyword evidence="8" id="KW-1185">Reference proteome</keyword>
<comment type="pathway">
    <text evidence="1">Carbohydrate degradation; pentose phosphate pathway; D-ribulose 5-phosphate from D-glucose 6-phosphate (oxidative stage): step 3/3.</text>
</comment>
<dbReference type="GO" id="GO:0019521">
    <property type="term" value="P:D-gluconate metabolic process"/>
    <property type="evidence" value="ECO:0007669"/>
    <property type="project" value="UniProtKB-KW"/>
</dbReference>
<evidence type="ECO:0000256" key="3">
    <source>
        <dbReference type="ARBA" id="ARBA00013011"/>
    </source>
</evidence>
<dbReference type="AlphaFoldDB" id="A0A2A6C4Q5"/>
<dbReference type="EC" id="1.1.1.44" evidence="3"/>
<proteinExistence type="inferred from homology"/>
<dbReference type="OrthoDB" id="434986at2759"/>
<reference evidence="8" key="1">
    <citation type="journal article" date="2008" name="Nat. Genet.">
        <title>The Pristionchus pacificus genome provides a unique perspective on nematode lifestyle and parasitism.</title>
        <authorList>
            <person name="Dieterich C."/>
            <person name="Clifton S.W."/>
            <person name="Schuster L.N."/>
            <person name="Chinwalla A."/>
            <person name="Delehaunty K."/>
            <person name="Dinkelacker I."/>
            <person name="Fulton L."/>
            <person name="Fulton R."/>
            <person name="Godfrey J."/>
            <person name="Minx P."/>
            <person name="Mitreva M."/>
            <person name="Roeseler W."/>
            <person name="Tian H."/>
            <person name="Witte H."/>
            <person name="Yang S.P."/>
            <person name="Wilson R.K."/>
            <person name="Sommer R.J."/>
        </authorList>
    </citation>
    <scope>NUCLEOTIDE SEQUENCE [LARGE SCALE GENOMIC DNA]</scope>
    <source>
        <strain evidence="8">PS312</strain>
    </source>
</reference>
<protein>
    <recommendedName>
        <fullName evidence="3">phosphogluconate dehydrogenase (NADP(+)-dependent, decarboxylating)</fullName>
        <ecNumber evidence="3">1.1.1.44</ecNumber>
    </recommendedName>
</protein>
<dbReference type="InterPro" id="IPR006114">
    <property type="entry name" value="6PGDH_C"/>
</dbReference>
<evidence type="ECO:0000313" key="7">
    <source>
        <dbReference type="EnsemblMetazoa" id="PPA40706.1"/>
    </source>
</evidence>
<dbReference type="FunFam" id="1.10.1040.10:FF:000082">
    <property type="entry name" value="Uncharacterized protein"/>
    <property type="match status" value="1"/>
</dbReference>
<dbReference type="InterPro" id="IPR013328">
    <property type="entry name" value="6PGD_dom2"/>
</dbReference>
<dbReference type="GO" id="GO:0004616">
    <property type="term" value="F:phosphogluconate dehydrogenase (decarboxylating) activity"/>
    <property type="evidence" value="ECO:0007669"/>
    <property type="project" value="UniProtKB-EC"/>
</dbReference>
<name>A0A2A6C4Q5_PRIPA</name>
<organism evidence="7 8">
    <name type="scientific">Pristionchus pacificus</name>
    <name type="common">Parasitic nematode worm</name>
    <dbReference type="NCBI Taxonomy" id="54126"/>
    <lineage>
        <taxon>Eukaryota</taxon>
        <taxon>Metazoa</taxon>
        <taxon>Ecdysozoa</taxon>
        <taxon>Nematoda</taxon>
        <taxon>Chromadorea</taxon>
        <taxon>Rhabditida</taxon>
        <taxon>Rhabditina</taxon>
        <taxon>Diplogasteromorpha</taxon>
        <taxon>Diplogasteroidea</taxon>
        <taxon>Neodiplogasteridae</taxon>
        <taxon>Pristionchus</taxon>
    </lineage>
</organism>
<reference evidence="7" key="2">
    <citation type="submission" date="2022-06" db="UniProtKB">
        <authorList>
            <consortium name="EnsemblMetazoa"/>
        </authorList>
    </citation>
    <scope>IDENTIFICATION</scope>
    <source>
        <strain evidence="7">PS312</strain>
    </source>
</reference>
<evidence type="ECO:0000256" key="2">
    <source>
        <dbReference type="ARBA" id="ARBA00008419"/>
    </source>
</evidence>
<accession>A0A2A6C4Q5</accession>
<keyword evidence="4" id="KW-0560">Oxidoreductase</keyword>
<evidence type="ECO:0000256" key="4">
    <source>
        <dbReference type="ARBA" id="ARBA00023002"/>
    </source>
</evidence>
<evidence type="ECO:0000256" key="5">
    <source>
        <dbReference type="ARBA" id="ARBA00023064"/>
    </source>
</evidence>
<dbReference type="SMART" id="SM01350">
    <property type="entry name" value="6PGD"/>
    <property type="match status" value="1"/>
</dbReference>
<keyword evidence="5" id="KW-0311">Gluconate utilization</keyword>
<evidence type="ECO:0000256" key="1">
    <source>
        <dbReference type="ARBA" id="ARBA00004874"/>
    </source>
</evidence>